<feature type="binding site" evidence="8">
    <location>
        <position position="48"/>
    </location>
    <ligand>
        <name>Mg(2+)</name>
        <dbReference type="ChEBI" id="CHEBI:18420"/>
    </ligand>
</feature>
<evidence type="ECO:0000313" key="11">
    <source>
        <dbReference type="Proteomes" id="UP000282597"/>
    </source>
</evidence>
<reference evidence="10 11" key="1">
    <citation type="journal article" date="2018" name="Microbes Environ.">
        <title>Comparative Genomic Insights into Endofungal Lifestyles of Two Bacterial Endosymbionts, Mycoavidus cysteinexigens and Burkholderia rhizoxinica.</title>
        <authorList>
            <person name="Sharmin D."/>
            <person name="Guo Y."/>
            <person name="Nishizawa T."/>
            <person name="Ohshima S."/>
            <person name="Sato Y."/>
            <person name="Takashima Y."/>
            <person name="Narisawa K."/>
            <person name="Ohta H."/>
        </authorList>
    </citation>
    <scope>NUCLEOTIDE SEQUENCE [LARGE SCALE GENOMIC DNA]</scope>
    <source>
        <strain evidence="10 11">B1-EB</strain>
    </source>
</reference>
<dbReference type="EC" id="6.3.4.4" evidence="8 9"/>
<dbReference type="PANTHER" id="PTHR11846:SF0">
    <property type="entry name" value="ADENYLOSUCCINATE SYNTHETASE"/>
    <property type="match status" value="1"/>
</dbReference>
<dbReference type="InterPro" id="IPR042111">
    <property type="entry name" value="Adenylosuccinate_synth_dom3"/>
</dbReference>
<evidence type="ECO:0000256" key="1">
    <source>
        <dbReference type="ARBA" id="ARBA00011738"/>
    </source>
</evidence>
<dbReference type="Gene3D" id="1.10.300.10">
    <property type="entry name" value="Adenylosuccinate Synthetase, subunit A, domain 2"/>
    <property type="match status" value="1"/>
</dbReference>
<evidence type="ECO:0000256" key="5">
    <source>
        <dbReference type="ARBA" id="ARBA00022755"/>
    </source>
</evidence>
<name>A0A2Z6ETZ2_9BURK</name>
<dbReference type="GO" id="GO:0004019">
    <property type="term" value="F:adenylosuccinate synthase activity"/>
    <property type="evidence" value="ECO:0007669"/>
    <property type="project" value="UniProtKB-UniRule"/>
</dbReference>
<sequence length="447" mass="48253">MSGSAVNQGRNVVVVGTQWGDEGKGKIVDWLTNHAQGVVRFQGGHNAGHTLIIGGQKTILRLIPSGIMRAGVKCYIGNGVVLSPEALLKEISELEAAGLTVRDRLFISEAATLILPYHIALDHAREAWRGGACKIGTTKRGIGPAYEDKVGRRALRVQDLFDPLSFSERLRDTLDFHNFVLSRYLGAQPVDYQQTLDTMLAFADPLAPMVADVSASLYAENQAGNNLLFEGAQGTLLDIDHGTYPFVTSSNCIAGAATSGAGVGPQQLHYILGITKAYCTRVGAGPFPSELYDADNPQRQAAEGLALAKAGKEFGSVTGRPRRTGWLDAAALKRSLQINGVSGLCLTKLDVLDEFETIKLCVGYKINGRSLELLPPGATAAAKCEPIYENFAGWRQSTAGIRAWDDLPLLARQYLQRIEAITGVPIDMISTGPERDETILRRHPFNL</sequence>
<dbReference type="PANTHER" id="PTHR11846">
    <property type="entry name" value="ADENYLOSUCCINATE SYNTHETASE"/>
    <property type="match status" value="1"/>
</dbReference>
<dbReference type="GO" id="GO:0044208">
    <property type="term" value="P:'de novo' AMP biosynthetic process"/>
    <property type="evidence" value="ECO:0007669"/>
    <property type="project" value="UniProtKB-UniRule"/>
</dbReference>
<feature type="binding site" description="in other chain" evidence="8">
    <location>
        <position position="233"/>
    </location>
    <ligand>
        <name>IMP</name>
        <dbReference type="ChEBI" id="CHEBI:58053"/>
        <note>ligand shared between dimeric partners</note>
    </ligand>
</feature>
<dbReference type="UniPathway" id="UPA00075">
    <property type="reaction ID" value="UER00335"/>
</dbReference>
<dbReference type="NCBIfam" id="NF002223">
    <property type="entry name" value="PRK01117.1"/>
    <property type="match status" value="1"/>
</dbReference>
<feature type="binding site" description="in other chain" evidence="8">
    <location>
        <position position="138"/>
    </location>
    <ligand>
        <name>IMP</name>
        <dbReference type="ChEBI" id="CHEBI:58053"/>
        <note>ligand shared between dimeric partners</note>
    </ligand>
</feature>
<dbReference type="EMBL" id="AP018150">
    <property type="protein sequence ID" value="BBE08903.1"/>
    <property type="molecule type" value="Genomic_DNA"/>
</dbReference>
<evidence type="ECO:0000256" key="3">
    <source>
        <dbReference type="ARBA" id="ARBA00022723"/>
    </source>
</evidence>
<feature type="binding site" description="in other chain" evidence="8">
    <location>
        <begin position="21"/>
        <end position="24"/>
    </location>
    <ligand>
        <name>IMP</name>
        <dbReference type="ChEBI" id="CHEBI:58053"/>
        <note>ligand shared between dimeric partners</note>
    </ligand>
</feature>
<keyword evidence="11" id="KW-1185">Reference proteome</keyword>
<keyword evidence="2 8" id="KW-0436">Ligase</keyword>
<dbReference type="CDD" id="cd03108">
    <property type="entry name" value="AdSS"/>
    <property type="match status" value="1"/>
</dbReference>
<feature type="binding site" evidence="8">
    <location>
        <position position="152"/>
    </location>
    <ligand>
        <name>IMP</name>
        <dbReference type="ChEBI" id="CHEBI:58053"/>
        <note>ligand shared between dimeric partners</note>
    </ligand>
</feature>
<dbReference type="Pfam" id="PF00709">
    <property type="entry name" value="Adenylsucc_synt"/>
    <property type="match status" value="1"/>
</dbReference>
<feature type="binding site" description="in other chain" evidence="8">
    <location>
        <position position="248"/>
    </location>
    <ligand>
        <name>IMP</name>
        <dbReference type="ChEBI" id="CHEBI:58053"/>
        <note>ligand shared between dimeric partners</note>
    </ligand>
</feature>
<feature type="binding site" evidence="8">
    <location>
        <position position="322"/>
    </location>
    <ligand>
        <name>GTP</name>
        <dbReference type="ChEBI" id="CHEBI:37565"/>
    </ligand>
</feature>
<comment type="catalytic activity">
    <reaction evidence="8 9">
        <text>IMP + L-aspartate + GTP = N(6)-(1,2-dicarboxyethyl)-AMP + GDP + phosphate + 2 H(+)</text>
        <dbReference type="Rhea" id="RHEA:15753"/>
        <dbReference type="ChEBI" id="CHEBI:15378"/>
        <dbReference type="ChEBI" id="CHEBI:29991"/>
        <dbReference type="ChEBI" id="CHEBI:37565"/>
        <dbReference type="ChEBI" id="CHEBI:43474"/>
        <dbReference type="ChEBI" id="CHEBI:57567"/>
        <dbReference type="ChEBI" id="CHEBI:58053"/>
        <dbReference type="ChEBI" id="CHEBI:58189"/>
        <dbReference type="EC" id="6.3.4.4"/>
    </reaction>
</comment>
<evidence type="ECO:0000313" key="10">
    <source>
        <dbReference type="EMBL" id="BBE08903.1"/>
    </source>
</evidence>
<dbReference type="PROSITE" id="PS01266">
    <property type="entry name" value="ADENYLOSUCCIN_SYN_1"/>
    <property type="match status" value="1"/>
</dbReference>
<keyword evidence="8" id="KW-0963">Cytoplasm</keyword>
<dbReference type="Proteomes" id="UP000282597">
    <property type="component" value="Chromosome"/>
</dbReference>
<protein>
    <recommendedName>
        <fullName evidence="8 9">Adenylosuccinate synthetase</fullName>
        <shortName evidence="8">AMPSase</shortName>
        <shortName evidence="8">AdSS</shortName>
        <ecNumber evidence="8 9">6.3.4.4</ecNumber>
    </recommendedName>
    <alternativeName>
        <fullName evidence="8">IMP--aspartate ligase</fullName>
    </alternativeName>
</protein>
<comment type="cofactor">
    <cofactor evidence="8">
        <name>Mg(2+)</name>
        <dbReference type="ChEBI" id="CHEBI:18420"/>
    </cofactor>
    <text evidence="8">Binds 1 Mg(2+) ion per subunit.</text>
</comment>
<accession>A0A2Z6ETZ2</accession>
<organism evidence="10 11">
    <name type="scientific">Mycoavidus cysteinexigens</name>
    <dbReference type="NCBI Taxonomy" id="1553431"/>
    <lineage>
        <taxon>Bacteria</taxon>
        <taxon>Pseudomonadati</taxon>
        <taxon>Pseudomonadota</taxon>
        <taxon>Betaproteobacteria</taxon>
        <taxon>Burkholderiales</taxon>
        <taxon>Burkholderiaceae</taxon>
        <taxon>Mycoavidus</taxon>
    </lineage>
</organism>
<dbReference type="NCBIfam" id="TIGR00184">
    <property type="entry name" value="purA"/>
    <property type="match status" value="1"/>
</dbReference>
<dbReference type="GO" id="GO:0046040">
    <property type="term" value="P:IMP metabolic process"/>
    <property type="evidence" value="ECO:0007669"/>
    <property type="project" value="TreeGrafter"/>
</dbReference>
<dbReference type="InterPro" id="IPR042110">
    <property type="entry name" value="Adenylosuccinate_synth_dom2"/>
</dbReference>
<dbReference type="Gene3D" id="3.90.170.10">
    <property type="entry name" value="Adenylosuccinate Synthetase, subunit A, domain 3"/>
    <property type="match status" value="1"/>
</dbReference>
<feature type="binding site" evidence="8">
    <location>
        <begin position="430"/>
        <end position="432"/>
    </location>
    <ligand>
        <name>GTP</name>
        <dbReference type="ChEBI" id="CHEBI:37565"/>
    </ligand>
</feature>
<evidence type="ECO:0000256" key="7">
    <source>
        <dbReference type="ARBA" id="ARBA00023134"/>
    </source>
</evidence>
<dbReference type="SMART" id="SM00788">
    <property type="entry name" value="Adenylsucc_synt"/>
    <property type="match status" value="1"/>
</dbReference>
<evidence type="ECO:0000256" key="8">
    <source>
        <dbReference type="HAMAP-Rule" id="MF_00011"/>
    </source>
</evidence>
<evidence type="ECO:0000256" key="4">
    <source>
        <dbReference type="ARBA" id="ARBA00022741"/>
    </source>
</evidence>
<dbReference type="GO" id="GO:0005525">
    <property type="term" value="F:GTP binding"/>
    <property type="evidence" value="ECO:0007669"/>
    <property type="project" value="UniProtKB-UniRule"/>
</dbReference>
<dbReference type="SUPFAM" id="SSF52540">
    <property type="entry name" value="P-loop containing nucleoside triphosphate hydrolases"/>
    <property type="match status" value="1"/>
</dbReference>
<gene>
    <name evidence="8" type="primary">purA</name>
    <name evidence="10" type="ORF">MCB1EB_0742</name>
</gene>
<keyword evidence="3 8" id="KW-0479">Metal-binding</keyword>
<dbReference type="PROSITE" id="PS00513">
    <property type="entry name" value="ADENYLOSUCCIN_SYN_2"/>
    <property type="match status" value="1"/>
</dbReference>
<comment type="pathway">
    <text evidence="8 9">Purine metabolism; AMP biosynthesis via de novo pathway; AMP from IMP: step 1/2.</text>
</comment>
<feature type="active site" description="Proton donor" evidence="8">
    <location>
        <position position="49"/>
    </location>
</feature>
<dbReference type="InterPro" id="IPR042109">
    <property type="entry name" value="Adenylosuccinate_synth_dom1"/>
</dbReference>
<feature type="binding site" description="in other chain" evidence="8">
    <location>
        <position position="320"/>
    </location>
    <ligand>
        <name>IMP</name>
        <dbReference type="ChEBI" id="CHEBI:58053"/>
        <note>ligand shared between dimeric partners</note>
    </ligand>
</feature>
<feature type="binding site" evidence="8">
    <location>
        <position position="21"/>
    </location>
    <ligand>
        <name>Mg(2+)</name>
        <dbReference type="ChEBI" id="CHEBI:18420"/>
    </ligand>
</feature>
<feature type="binding site" description="in other chain" evidence="8">
    <location>
        <begin position="46"/>
        <end position="49"/>
    </location>
    <ligand>
        <name>IMP</name>
        <dbReference type="ChEBI" id="CHEBI:58053"/>
        <note>ligand shared between dimeric partners</note>
    </ligand>
</feature>
<dbReference type="RefSeq" id="WP_045362866.1">
    <property type="nucleotide sequence ID" value="NZ_AP018150.1"/>
</dbReference>
<evidence type="ECO:0000256" key="2">
    <source>
        <dbReference type="ARBA" id="ARBA00022598"/>
    </source>
</evidence>
<comment type="subunit">
    <text evidence="1 8">Homodimer.</text>
</comment>
<dbReference type="KEGG" id="mcys:MCB1EB_0742"/>
<dbReference type="InterPro" id="IPR027417">
    <property type="entry name" value="P-loop_NTPase"/>
</dbReference>
<dbReference type="InterPro" id="IPR018220">
    <property type="entry name" value="Adenylosuccin_syn_GTP-bd"/>
</dbReference>
<dbReference type="InterPro" id="IPR033128">
    <property type="entry name" value="Adenylosuccin_syn_Lys_AS"/>
</dbReference>
<dbReference type="GO" id="GO:0005737">
    <property type="term" value="C:cytoplasm"/>
    <property type="evidence" value="ECO:0007669"/>
    <property type="project" value="UniProtKB-SubCell"/>
</dbReference>
<evidence type="ECO:0000256" key="6">
    <source>
        <dbReference type="ARBA" id="ARBA00022842"/>
    </source>
</evidence>
<feature type="binding site" evidence="8">
    <location>
        <begin position="348"/>
        <end position="350"/>
    </location>
    <ligand>
        <name>GTP</name>
        <dbReference type="ChEBI" id="CHEBI:37565"/>
    </ligand>
</feature>
<dbReference type="FunFam" id="3.90.170.10:FF:000001">
    <property type="entry name" value="Adenylosuccinate synthetase"/>
    <property type="match status" value="1"/>
</dbReference>
<feature type="binding site" evidence="8">
    <location>
        <begin position="316"/>
        <end position="322"/>
    </location>
    <ligand>
        <name>substrate</name>
    </ligand>
</feature>
<feature type="binding site" evidence="8">
    <location>
        <begin position="48"/>
        <end position="50"/>
    </location>
    <ligand>
        <name>GTP</name>
        <dbReference type="ChEBI" id="CHEBI:37565"/>
    </ligand>
</feature>
<dbReference type="GO" id="GO:0000287">
    <property type="term" value="F:magnesium ion binding"/>
    <property type="evidence" value="ECO:0007669"/>
    <property type="project" value="UniProtKB-UniRule"/>
</dbReference>
<comment type="function">
    <text evidence="8">Plays an important role in the de novo pathway of purine nucleotide biosynthesis. Catalyzes the first committed step in the biosynthesis of AMP from IMP.</text>
</comment>
<comment type="subcellular location">
    <subcellularLocation>
        <location evidence="8">Cytoplasm</location>
    </subcellularLocation>
</comment>
<feature type="binding site" evidence="8">
    <location>
        <begin position="20"/>
        <end position="26"/>
    </location>
    <ligand>
        <name>GTP</name>
        <dbReference type="ChEBI" id="CHEBI:37565"/>
    </ligand>
</feature>
<keyword evidence="6 8" id="KW-0460">Magnesium</keyword>
<keyword evidence="7 8" id="KW-0342">GTP-binding</keyword>
<dbReference type="Gene3D" id="3.40.440.10">
    <property type="entry name" value="Adenylosuccinate Synthetase, subunit A, domain 1"/>
    <property type="match status" value="1"/>
</dbReference>
<dbReference type="HAMAP" id="MF_00011">
    <property type="entry name" value="Adenylosucc_synth"/>
    <property type="match status" value="1"/>
</dbReference>
<dbReference type="FunFam" id="1.10.300.10:FF:000001">
    <property type="entry name" value="Adenylosuccinate synthetase"/>
    <property type="match status" value="1"/>
</dbReference>
<dbReference type="InterPro" id="IPR001114">
    <property type="entry name" value="Adenylosuccinate_synthetase"/>
</dbReference>
<keyword evidence="4 8" id="KW-0547">Nucleotide-binding</keyword>
<keyword evidence="5 8" id="KW-0658">Purine biosynthesis</keyword>
<feature type="active site" description="Proton acceptor" evidence="8">
    <location>
        <position position="21"/>
    </location>
</feature>
<dbReference type="AlphaFoldDB" id="A0A2Z6ETZ2"/>
<evidence type="ECO:0000256" key="9">
    <source>
        <dbReference type="RuleBase" id="RU000520"/>
    </source>
</evidence>
<comment type="similarity">
    <text evidence="8 9">Belongs to the adenylosuccinate synthetase family.</text>
</comment>
<proteinExistence type="inferred from homology"/>